<sequence>MDPSMYRLIALCTINHTEVGVEHRTLLLEEHVSELRPLLMLVATINDFMMCRRANPTVSNHIVDNLPQHRVTCNRPFSILGCDNCEPITNRELKELWESVKIFEKENSFLKKKAYNGTLFRSDLHTLMDFGRLPLKPFKAFRACSW</sequence>
<protein>
    <submittedName>
        <fullName evidence="1">Uncharacterized protein</fullName>
    </submittedName>
</protein>
<reference evidence="1" key="1">
    <citation type="journal article" date="2020" name="G3 (Bethesda)">
        <title>High-Quality Assemblies for Three Invasive Social Wasps from the &lt;i&gt;Vespula&lt;/i&gt; Genus.</title>
        <authorList>
            <person name="Harrop T.W.R."/>
            <person name="Guhlin J."/>
            <person name="McLaughlin G.M."/>
            <person name="Permina E."/>
            <person name="Stockwell P."/>
            <person name="Gilligan J."/>
            <person name="Le Lec M.F."/>
            <person name="Gruber M.A.M."/>
            <person name="Quinn O."/>
            <person name="Lovegrove M."/>
            <person name="Duncan E.J."/>
            <person name="Remnant E.J."/>
            <person name="Van Eeckhoven J."/>
            <person name="Graham B."/>
            <person name="Knapp R.A."/>
            <person name="Langford K.W."/>
            <person name="Kronenberg Z."/>
            <person name="Press M.O."/>
            <person name="Eacker S.M."/>
            <person name="Wilson-Rankin E.E."/>
            <person name="Purcell J."/>
            <person name="Lester P.J."/>
            <person name="Dearden P.K."/>
        </authorList>
    </citation>
    <scope>NUCLEOTIDE SEQUENCE</scope>
    <source>
        <strain evidence="1">Linc-1</strain>
    </source>
</reference>
<gene>
    <name evidence="1" type="ORF">HZH68_006064</name>
</gene>
<comment type="caution">
    <text evidence="1">The sequence shown here is derived from an EMBL/GenBank/DDBJ whole genome shotgun (WGS) entry which is preliminary data.</text>
</comment>
<name>A0A834KB38_VESGE</name>
<evidence type="ECO:0000313" key="2">
    <source>
        <dbReference type="Proteomes" id="UP000617340"/>
    </source>
</evidence>
<keyword evidence="2" id="KW-1185">Reference proteome</keyword>
<evidence type="ECO:0000313" key="1">
    <source>
        <dbReference type="EMBL" id="KAF7403270.1"/>
    </source>
</evidence>
<organism evidence="1 2">
    <name type="scientific">Vespula germanica</name>
    <name type="common">German yellow jacket</name>
    <name type="synonym">Paravespula germanica</name>
    <dbReference type="NCBI Taxonomy" id="30212"/>
    <lineage>
        <taxon>Eukaryota</taxon>
        <taxon>Metazoa</taxon>
        <taxon>Ecdysozoa</taxon>
        <taxon>Arthropoda</taxon>
        <taxon>Hexapoda</taxon>
        <taxon>Insecta</taxon>
        <taxon>Pterygota</taxon>
        <taxon>Neoptera</taxon>
        <taxon>Endopterygota</taxon>
        <taxon>Hymenoptera</taxon>
        <taxon>Apocrita</taxon>
        <taxon>Aculeata</taxon>
        <taxon>Vespoidea</taxon>
        <taxon>Vespidae</taxon>
        <taxon>Vespinae</taxon>
        <taxon>Vespula</taxon>
    </lineage>
</organism>
<proteinExistence type="predicted"/>
<dbReference type="EMBL" id="JACSDZ010000005">
    <property type="protein sequence ID" value="KAF7403270.1"/>
    <property type="molecule type" value="Genomic_DNA"/>
</dbReference>
<dbReference type="AlphaFoldDB" id="A0A834KB38"/>
<dbReference type="Proteomes" id="UP000617340">
    <property type="component" value="Unassembled WGS sequence"/>
</dbReference>
<accession>A0A834KB38</accession>